<evidence type="ECO:0000256" key="2">
    <source>
        <dbReference type="ARBA" id="ARBA00002388"/>
    </source>
</evidence>
<dbReference type="GO" id="GO:0016018">
    <property type="term" value="F:cyclosporin A binding"/>
    <property type="evidence" value="ECO:0007669"/>
    <property type="project" value="TreeGrafter"/>
</dbReference>
<dbReference type="Pfam" id="PF00076">
    <property type="entry name" value="RRM_1"/>
    <property type="match status" value="1"/>
</dbReference>
<dbReference type="EMBL" id="CAJOBC010001052">
    <property type="protein sequence ID" value="CAF3651440.1"/>
    <property type="molecule type" value="Genomic_DNA"/>
</dbReference>
<name>A0A813X6K2_9BILA</name>
<evidence type="ECO:0000313" key="12">
    <source>
        <dbReference type="EMBL" id="CAF0863881.1"/>
    </source>
</evidence>
<evidence type="ECO:0000256" key="5">
    <source>
        <dbReference type="ARBA" id="ARBA00023110"/>
    </source>
</evidence>
<dbReference type="GO" id="GO:0045145">
    <property type="term" value="F:single-stranded DNA 5'-3' DNA exonuclease activity"/>
    <property type="evidence" value="ECO:0007669"/>
    <property type="project" value="InterPro"/>
</dbReference>
<dbReference type="GO" id="GO:0003723">
    <property type="term" value="F:RNA binding"/>
    <property type="evidence" value="ECO:0007669"/>
    <property type="project" value="UniProtKB-UniRule"/>
</dbReference>
<comment type="catalytic activity">
    <reaction evidence="1">
        <text>[protein]-peptidylproline (omega=180) = [protein]-peptidylproline (omega=0)</text>
        <dbReference type="Rhea" id="RHEA:16237"/>
        <dbReference type="Rhea" id="RHEA-COMP:10747"/>
        <dbReference type="Rhea" id="RHEA-COMP:10748"/>
        <dbReference type="ChEBI" id="CHEBI:83833"/>
        <dbReference type="ChEBI" id="CHEBI:83834"/>
        <dbReference type="EC" id="5.2.1.8"/>
    </reaction>
</comment>
<dbReference type="InterPro" id="IPR020892">
    <property type="entry name" value="Cyclophilin-type_PPIase_CS"/>
</dbReference>
<dbReference type="SMART" id="SM00360">
    <property type="entry name" value="RRM"/>
    <property type="match status" value="1"/>
</dbReference>
<keyword evidence="14" id="KW-1185">Reference proteome</keyword>
<dbReference type="InterPro" id="IPR002130">
    <property type="entry name" value="Cyclophilin-type_PPIase_dom"/>
</dbReference>
<dbReference type="InterPro" id="IPR029000">
    <property type="entry name" value="Cyclophilin-like_dom_sf"/>
</dbReference>
<dbReference type="Gene3D" id="2.40.100.10">
    <property type="entry name" value="Cyclophilin-like"/>
    <property type="match status" value="1"/>
</dbReference>
<dbReference type="InterPro" id="IPR035979">
    <property type="entry name" value="RBD_domain_sf"/>
</dbReference>
<dbReference type="SUPFAM" id="SSF50891">
    <property type="entry name" value="Cyclophilin-like"/>
    <property type="match status" value="1"/>
</dbReference>
<protein>
    <recommendedName>
        <fullName evidence="3">peptidylprolyl isomerase</fullName>
        <ecNumber evidence="3">5.2.1.8</ecNumber>
    </recommendedName>
    <alternativeName>
        <fullName evidence="7">Cyclophilin E</fullName>
    </alternativeName>
</protein>
<dbReference type="PROSITE" id="PS50072">
    <property type="entry name" value="CSA_PPIASE_2"/>
    <property type="match status" value="1"/>
</dbReference>
<evidence type="ECO:0000256" key="6">
    <source>
        <dbReference type="ARBA" id="ARBA00023235"/>
    </source>
</evidence>
<comment type="caution">
    <text evidence="12">The sequence shown here is derived from an EMBL/GenBank/DDBJ whole genome shotgun (WGS) entry which is preliminary data.</text>
</comment>
<dbReference type="GO" id="GO:0005739">
    <property type="term" value="C:mitochondrion"/>
    <property type="evidence" value="ECO:0007669"/>
    <property type="project" value="TreeGrafter"/>
</dbReference>
<evidence type="ECO:0000313" key="13">
    <source>
        <dbReference type="EMBL" id="CAF3651440.1"/>
    </source>
</evidence>
<dbReference type="InterPro" id="IPR012677">
    <property type="entry name" value="Nucleotide-bd_a/b_plait_sf"/>
</dbReference>
<evidence type="ECO:0000256" key="3">
    <source>
        <dbReference type="ARBA" id="ARBA00013194"/>
    </source>
</evidence>
<proteinExistence type="predicted"/>
<gene>
    <name evidence="12" type="ORF">GPM918_LOCUS6732</name>
    <name evidence="13" type="ORF">SRO942_LOCUS6732</name>
</gene>
<evidence type="ECO:0000256" key="4">
    <source>
        <dbReference type="ARBA" id="ARBA00022884"/>
    </source>
</evidence>
<dbReference type="Pfam" id="PF09810">
    <property type="entry name" value="Exo5"/>
    <property type="match status" value="2"/>
</dbReference>
<dbReference type="Proteomes" id="UP000663829">
    <property type="component" value="Unassembled WGS sequence"/>
</dbReference>
<feature type="domain" description="PPIase cyclophilin-type" evidence="10">
    <location>
        <begin position="560"/>
        <end position="716"/>
    </location>
</feature>
<sequence>MIMQEELQRIYEFVLPTELNPARSCKPYIDGIEQLLAGSSTTDSTSDSLKLSSNESILQKKNLNEGSIKQTATSSDNEVNDDELLTYLNNIENMPPVSELAISGDEQKAKRTSVLSVSDLSSQIWCEQQLCYKFLYPYVMNDEGEIKRIDDKPHIVRGTSLHLERELEIQVKIPVECVTREDSYGVRLLNMIQAFDGLIKWKNPTKRYITREMPIFGNLYGGRLYFRGIIDEINFDPVKNHLEVVEFKTRSTKAPPRPQQVFTHEVQVNIYRTLIDELIQAQTDKELYFKRFNLDMTMILSESIYIEYIKSGYLNITTLEHAFDFLIQLVQQMPTITTHGSIEYILQSDPTYKQRKEFERNEMKLKQLLDKLEPYWLGEREPKGVDIEDAYKCQMCDYVDICEYFLMANPKRTVYVGGLSEEVDEKTVHAAFVPFGDIFEIQIPLDYETQKHRGFAFVEYETAEDAAMAIDNMNDAELFGRCIRVNLAKPVRIKETSSKPIWSEDKWLKEHSGDVANTTNKDEETEETTTTNPKGEEVEAESTIEPLTKRLKTSTNPKVYLDIEFNGQRGGRLLIVLFADIVPITAENFRCLCTHEKGFGYRGTKFHRIIPEFMAQGGDFTKGNGTGGKSIYGPKFKDENFEIKHTNAGQLSMANSGSNSNGSQFFLTFVKCDWLDNLHVVFGEVIEGLDILKKIEECGTKSGVTTRNVTIVDSGELK</sequence>
<dbReference type="FunFam" id="3.30.70.330:FF:000776">
    <property type="entry name" value="Peptidyl-prolyl cis-trans isomerase E"/>
    <property type="match status" value="1"/>
</dbReference>
<dbReference type="EC" id="5.2.1.8" evidence="3"/>
<dbReference type="InterPro" id="IPR011604">
    <property type="entry name" value="PDDEXK-like_dom_sf"/>
</dbReference>
<dbReference type="SUPFAM" id="SSF54928">
    <property type="entry name" value="RNA-binding domain, RBD"/>
    <property type="match status" value="1"/>
</dbReference>
<dbReference type="EMBL" id="CAJNOQ010001052">
    <property type="protein sequence ID" value="CAF0863881.1"/>
    <property type="molecule type" value="Genomic_DNA"/>
</dbReference>
<evidence type="ECO:0000256" key="1">
    <source>
        <dbReference type="ARBA" id="ARBA00000971"/>
    </source>
</evidence>
<dbReference type="PRINTS" id="PR00153">
    <property type="entry name" value="CSAPPISMRASE"/>
</dbReference>
<feature type="domain" description="RRM" evidence="11">
    <location>
        <begin position="412"/>
        <end position="490"/>
    </location>
</feature>
<organism evidence="12 14">
    <name type="scientific">Didymodactylos carnosus</name>
    <dbReference type="NCBI Taxonomy" id="1234261"/>
    <lineage>
        <taxon>Eukaryota</taxon>
        <taxon>Metazoa</taxon>
        <taxon>Spiralia</taxon>
        <taxon>Gnathifera</taxon>
        <taxon>Rotifera</taxon>
        <taxon>Eurotatoria</taxon>
        <taxon>Bdelloidea</taxon>
        <taxon>Philodinida</taxon>
        <taxon>Philodinidae</taxon>
        <taxon>Didymodactylos</taxon>
    </lineage>
</organism>
<evidence type="ECO:0000259" key="10">
    <source>
        <dbReference type="PROSITE" id="PS50072"/>
    </source>
</evidence>
<evidence type="ECO:0000313" key="14">
    <source>
        <dbReference type="Proteomes" id="UP000663829"/>
    </source>
</evidence>
<dbReference type="AlphaFoldDB" id="A0A813X6K2"/>
<dbReference type="Gene3D" id="3.90.320.10">
    <property type="match status" value="1"/>
</dbReference>
<dbReference type="Gene3D" id="3.30.70.330">
    <property type="match status" value="1"/>
</dbReference>
<dbReference type="InterPro" id="IPR000504">
    <property type="entry name" value="RRM_dom"/>
</dbReference>
<comment type="function">
    <text evidence="2">PPIases accelerate the folding of proteins. It catalyzes the cis-trans isomerization of proline imidic peptide bonds in oligopeptides.</text>
</comment>
<dbReference type="PROSITE" id="PS00170">
    <property type="entry name" value="CSA_PPIASE_1"/>
    <property type="match status" value="1"/>
</dbReference>
<dbReference type="CDD" id="cd12347">
    <property type="entry name" value="RRM_PPIE"/>
    <property type="match status" value="1"/>
</dbReference>
<dbReference type="GO" id="GO:0006457">
    <property type="term" value="P:protein folding"/>
    <property type="evidence" value="ECO:0007669"/>
    <property type="project" value="InterPro"/>
</dbReference>
<dbReference type="InterPro" id="IPR019190">
    <property type="entry name" value="EXOV"/>
</dbReference>
<evidence type="ECO:0000256" key="9">
    <source>
        <dbReference type="SAM" id="MobiDB-lite"/>
    </source>
</evidence>
<reference evidence="12" key="1">
    <citation type="submission" date="2021-02" db="EMBL/GenBank/DDBJ databases">
        <authorList>
            <person name="Nowell W R."/>
        </authorList>
    </citation>
    <scope>NUCLEOTIDE SEQUENCE</scope>
</reference>
<keyword evidence="6" id="KW-0413">Isomerase</keyword>
<dbReference type="PROSITE" id="PS50102">
    <property type="entry name" value="RRM"/>
    <property type="match status" value="1"/>
</dbReference>
<evidence type="ECO:0000256" key="8">
    <source>
        <dbReference type="PROSITE-ProRule" id="PRU00176"/>
    </source>
</evidence>
<keyword evidence="5" id="KW-0697">Rotamase</keyword>
<feature type="region of interest" description="Disordered" evidence="9">
    <location>
        <begin position="513"/>
        <end position="543"/>
    </location>
</feature>
<dbReference type="FunFam" id="2.40.100.10:FF:000013">
    <property type="entry name" value="Peptidyl-prolyl cis-trans isomerase"/>
    <property type="match status" value="1"/>
</dbReference>
<dbReference type="OrthoDB" id="354769at2759"/>
<keyword evidence="4 8" id="KW-0694">RNA-binding</keyword>
<accession>A0A813X6K2</accession>
<dbReference type="Pfam" id="PF00160">
    <property type="entry name" value="Pro_isomerase"/>
    <property type="match status" value="1"/>
</dbReference>
<dbReference type="InterPro" id="IPR034168">
    <property type="entry name" value="PPIE_RRM"/>
</dbReference>
<evidence type="ECO:0000259" key="11">
    <source>
        <dbReference type="PROSITE" id="PS50102"/>
    </source>
</evidence>
<dbReference type="PANTHER" id="PTHR11071:SF561">
    <property type="entry name" value="PEPTIDYL-PROLYL CIS-TRANS ISOMERASE D-RELATED"/>
    <property type="match status" value="1"/>
</dbReference>
<dbReference type="Proteomes" id="UP000681722">
    <property type="component" value="Unassembled WGS sequence"/>
</dbReference>
<evidence type="ECO:0000256" key="7">
    <source>
        <dbReference type="ARBA" id="ARBA00049785"/>
    </source>
</evidence>
<dbReference type="GO" id="GO:0003755">
    <property type="term" value="F:peptidyl-prolyl cis-trans isomerase activity"/>
    <property type="evidence" value="ECO:0007669"/>
    <property type="project" value="UniProtKB-KW"/>
</dbReference>
<dbReference type="PANTHER" id="PTHR11071">
    <property type="entry name" value="PEPTIDYL-PROLYL CIS-TRANS ISOMERASE"/>
    <property type="match status" value="1"/>
</dbReference>